<comment type="similarity">
    <text evidence="1">Belongs to the NPR2 family.</text>
</comment>
<dbReference type="Pfam" id="PF06218">
    <property type="entry name" value="NPR2"/>
    <property type="match status" value="2"/>
</dbReference>
<sequence>MQVQRNRNNALPQREYEDGVDSKFSMMSSKAMETRYYEGCGREGPIRCIFLGEFHPVAGPKISCQFPEDYISKELFDTISAYIIPKPLIQKSTMTINAMGHKIVGYPIRIDNSRYERNVYVFNLCFVCDSWSKTVQYEPVVKKLGEHLTIMEEEARFVSSGSSKLPTLLAHLHHDLNTHRKATLVEGDTVMHLKVLEVRKDPTPVGDHDVPVLVASVGLPRPGRLRPQRETPPEGTPQQNRQHLDIEDEEPFEVDMSADWDLTTRQLLPFINGYNHISKIAADTNVEKTLVKSCIQNLVYYGVVTLIPVLKFSNMYRATPNLSRLFSDSELQKSCLTFITKGFEAKDKPTLSDVLEILCSLQQGTTLRAVCERYSSTSGPTFDIRRLVVFAQLHGLIKCLKRYPVYIRGPPRPNGFTSRIDSMLGIRRLFTGRHCTDEICCIARIDLPTLDQIIEDDPNVSVIWR</sequence>
<dbReference type="PANTHER" id="PTHR12991">
    <property type="entry name" value="NITROGEN PERMEASE REGULATOR 2/TUMOR SUPPRESSOR CANDIDATE 4"/>
    <property type="match status" value="1"/>
</dbReference>
<feature type="region of interest" description="Disordered" evidence="2">
    <location>
        <begin position="1"/>
        <end position="21"/>
    </location>
</feature>
<dbReference type="PANTHER" id="PTHR12991:SF10">
    <property type="entry name" value="GATOR COMPLEX PROTEIN NPRL2"/>
    <property type="match status" value="1"/>
</dbReference>
<evidence type="ECO:0000313" key="4">
    <source>
        <dbReference type="Proteomes" id="UP001153292"/>
    </source>
</evidence>
<protein>
    <recommendedName>
        <fullName evidence="5">GATOR complex protein NPRL2</fullName>
    </recommendedName>
</protein>
<name>A0ABN8L7H8_CHISP</name>
<evidence type="ECO:0000313" key="3">
    <source>
        <dbReference type="EMBL" id="CAH2985642.1"/>
    </source>
</evidence>
<gene>
    <name evidence="3" type="ORF">CHILSU_LOCUS5452</name>
</gene>
<feature type="region of interest" description="Disordered" evidence="2">
    <location>
        <begin position="219"/>
        <end position="246"/>
    </location>
</feature>
<dbReference type="EMBL" id="OU963895">
    <property type="protein sequence ID" value="CAH2985642.1"/>
    <property type="molecule type" value="Genomic_DNA"/>
</dbReference>
<dbReference type="InterPro" id="IPR009348">
    <property type="entry name" value="NPR2-like"/>
</dbReference>
<organism evidence="3 4">
    <name type="scientific">Chilo suppressalis</name>
    <name type="common">Asiatic rice borer moth</name>
    <dbReference type="NCBI Taxonomy" id="168631"/>
    <lineage>
        <taxon>Eukaryota</taxon>
        <taxon>Metazoa</taxon>
        <taxon>Ecdysozoa</taxon>
        <taxon>Arthropoda</taxon>
        <taxon>Hexapoda</taxon>
        <taxon>Insecta</taxon>
        <taxon>Pterygota</taxon>
        <taxon>Neoptera</taxon>
        <taxon>Endopterygota</taxon>
        <taxon>Lepidoptera</taxon>
        <taxon>Glossata</taxon>
        <taxon>Ditrysia</taxon>
        <taxon>Pyraloidea</taxon>
        <taxon>Crambidae</taxon>
        <taxon>Crambinae</taxon>
        <taxon>Chilo</taxon>
    </lineage>
</organism>
<feature type="compositionally biased region" description="Polar residues" evidence="2">
    <location>
        <begin position="1"/>
        <end position="11"/>
    </location>
</feature>
<evidence type="ECO:0000256" key="2">
    <source>
        <dbReference type="SAM" id="MobiDB-lite"/>
    </source>
</evidence>
<dbReference type="Proteomes" id="UP001153292">
    <property type="component" value="Chromosome 2"/>
</dbReference>
<evidence type="ECO:0008006" key="5">
    <source>
        <dbReference type="Google" id="ProtNLM"/>
    </source>
</evidence>
<evidence type="ECO:0000256" key="1">
    <source>
        <dbReference type="ARBA" id="ARBA00008433"/>
    </source>
</evidence>
<accession>A0ABN8L7H8</accession>
<keyword evidence="4" id="KW-1185">Reference proteome</keyword>
<proteinExistence type="inferred from homology"/>
<reference evidence="3" key="1">
    <citation type="submission" date="2021-12" db="EMBL/GenBank/DDBJ databases">
        <authorList>
            <person name="King R."/>
        </authorList>
    </citation>
    <scope>NUCLEOTIDE SEQUENCE</scope>
</reference>